<protein>
    <submittedName>
        <fullName evidence="3">ABC transporter permease</fullName>
    </submittedName>
</protein>
<dbReference type="RefSeq" id="WP_358474552.1">
    <property type="nucleotide sequence ID" value="NZ_JBEZAE010000034.1"/>
</dbReference>
<name>A0ABV3CK10_9ACTN</name>
<evidence type="ECO:0000256" key="1">
    <source>
        <dbReference type="SAM" id="MobiDB-lite"/>
    </source>
</evidence>
<keyword evidence="2" id="KW-0472">Membrane</keyword>
<feature type="transmembrane region" description="Helical" evidence="2">
    <location>
        <begin position="49"/>
        <end position="69"/>
    </location>
</feature>
<keyword evidence="2" id="KW-0812">Transmembrane</keyword>
<evidence type="ECO:0000256" key="2">
    <source>
        <dbReference type="SAM" id="Phobius"/>
    </source>
</evidence>
<feature type="transmembrane region" description="Helical" evidence="2">
    <location>
        <begin position="168"/>
        <end position="191"/>
    </location>
</feature>
<feature type="compositionally biased region" description="Basic residues" evidence="1">
    <location>
        <begin position="236"/>
        <end position="245"/>
    </location>
</feature>
<feature type="region of interest" description="Disordered" evidence="1">
    <location>
        <begin position="217"/>
        <end position="272"/>
    </location>
</feature>
<gene>
    <name evidence="3" type="ORF">AB0A88_34055</name>
</gene>
<dbReference type="EMBL" id="JBEZAE010000034">
    <property type="protein sequence ID" value="MEU7075124.1"/>
    <property type="molecule type" value="Genomic_DNA"/>
</dbReference>
<feature type="region of interest" description="Disordered" evidence="1">
    <location>
        <begin position="1"/>
        <end position="21"/>
    </location>
</feature>
<keyword evidence="4" id="KW-1185">Reference proteome</keyword>
<organism evidence="3 4">
    <name type="scientific">Streptomyces narbonensis</name>
    <dbReference type="NCBI Taxonomy" id="67333"/>
    <lineage>
        <taxon>Bacteria</taxon>
        <taxon>Bacillati</taxon>
        <taxon>Actinomycetota</taxon>
        <taxon>Actinomycetes</taxon>
        <taxon>Kitasatosporales</taxon>
        <taxon>Streptomycetaceae</taxon>
        <taxon>Streptomyces</taxon>
    </lineage>
</organism>
<proteinExistence type="predicted"/>
<reference evidence="3 4" key="1">
    <citation type="submission" date="2024-06" db="EMBL/GenBank/DDBJ databases">
        <title>The Natural Products Discovery Center: Release of the First 8490 Sequenced Strains for Exploring Actinobacteria Biosynthetic Diversity.</title>
        <authorList>
            <person name="Kalkreuter E."/>
            <person name="Kautsar S.A."/>
            <person name="Yang D."/>
            <person name="Bader C.D."/>
            <person name="Teijaro C.N."/>
            <person name="Fluegel L."/>
            <person name="Davis C.M."/>
            <person name="Simpson J.R."/>
            <person name="Lauterbach L."/>
            <person name="Steele A.D."/>
            <person name="Gui C."/>
            <person name="Meng S."/>
            <person name="Li G."/>
            <person name="Viehrig K."/>
            <person name="Ye F."/>
            <person name="Su P."/>
            <person name="Kiefer A.F."/>
            <person name="Nichols A."/>
            <person name="Cepeda A.J."/>
            <person name="Yan W."/>
            <person name="Fan B."/>
            <person name="Jiang Y."/>
            <person name="Adhikari A."/>
            <person name="Zheng C.-J."/>
            <person name="Schuster L."/>
            <person name="Cowan T.M."/>
            <person name="Smanski M.J."/>
            <person name="Chevrette M.G."/>
            <person name="De Carvalho L.P.S."/>
            <person name="Shen B."/>
        </authorList>
    </citation>
    <scope>NUCLEOTIDE SEQUENCE [LARGE SCALE GENOMIC DNA]</scope>
    <source>
        <strain evidence="3 4">NPDC045974</strain>
    </source>
</reference>
<evidence type="ECO:0000313" key="3">
    <source>
        <dbReference type="EMBL" id="MEU7075124.1"/>
    </source>
</evidence>
<feature type="transmembrane region" description="Helical" evidence="2">
    <location>
        <begin position="130"/>
        <end position="156"/>
    </location>
</feature>
<evidence type="ECO:0000313" key="4">
    <source>
        <dbReference type="Proteomes" id="UP001551329"/>
    </source>
</evidence>
<comment type="caution">
    <text evidence="3">The sequence shown here is derived from an EMBL/GenBank/DDBJ whole genome shotgun (WGS) entry which is preliminary data.</text>
</comment>
<feature type="transmembrane region" description="Helical" evidence="2">
    <location>
        <begin position="89"/>
        <end position="109"/>
    </location>
</feature>
<dbReference type="Proteomes" id="UP001551329">
    <property type="component" value="Unassembled WGS sequence"/>
</dbReference>
<keyword evidence="2" id="KW-1133">Transmembrane helix</keyword>
<accession>A0ABV3CK10</accession>
<sequence>MTTTTARGDRDRADLPGAGHDGLGRGTAGGFAGAVASEWTKLWSVRTPYLCLVAGLVMTGVFTFYYASIARINEYPVQPVGNAAASSAVLVQFAVVVLAMVTVASEYSTGSVRASLLWVPRRHLVQAAKALVAGAVAFVAGTACAVMGMAVAWGPFGGRASFEAGTAVGQVLAVGLYQALVAVLTVGVAFATASSRGRAVDPGDPAVGAAERAPRAWWPDSRGGQRRSAAWSGRPLHARRNRRPARARDGGPDRGGVGNWRSAGRSVRVAPP</sequence>